<sequence length="523" mass="57931">MPTMEGGDRIKMSFILSSSPSQASVIYINPIYYIKMDRTHIFFSTVLMALSLNTSAETIEINGTERQYEVIKSEQPAPGVTYSRLRFTDSSFQLNVNMIVTDLSNPGCRVETWCAKESSRGIEAITSAASRLTSENLKPVAAANGNFWYCYGQNEYPTYNYIPRLLSIRNGVLVTELNTGREKWDGGAKRNGAVGITSDGHIYVDYFTPDYTLKMPTREMNINVCNKGVSAKYATAGELGIYNSYYGRDTKFMYVEIDENKKLIIDEEVADATEVLLDIDEGESWMTARDISFTVKSVKKNAPAGTLGDHDLALVARGTTKAKRLAELKVGDKVQLNYSFLVTGSNVTPQFEQAICGNALVMRDGELTEHNYNEEYNSMIYSRTAYGCDADNRKLYIIVIDKSTDPVYGKSRGCTTAEMCQIARHFGCSNLANFDAGGSAEMMYDGKIINTTTEATPRDVANGLMIFSTGMSAAIDTVISENSSAAPVEWYSIDGRRLSTEPTASGMYVRRRGNSSEKIFIEN</sequence>
<reference evidence="3" key="1">
    <citation type="submission" date="2016-04" db="EMBL/GenBank/DDBJ databases">
        <title>Complete Genome Sequences of Twelve Strains of a Stable Defined Moderately Diverse Mouse Microbiota 2 (sDMDMm2).</title>
        <authorList>
            <person name="Uchimura Y."/>
            <person name="Wyss M."/>
            <person name="Brugiroux S."/>
            <person name="Limenitakis J.P."/>
            <person name="Stecher B."/>
            <person name="McCoy K.D."/>
            <person name="Macpherson A.J."/>
        </authorList>
    </citation>
    <scope>NUCLEOTIDE SEQUENCE [LARGE SCALE GENOMIC DNA]</scope>
    <source>
        <strain evidence="3">YL27</strain>
    </source>
</reference>
<dbReference type="EMBL" id="CP015402">
    <property type="protein sequence ID" value="ANU63921.1"/>
    <property type="molecule type" value="Genomic_DNA"/>
</dbReference>
<dbReference type="PANTHER" id="PTHR40446:SF2">
    <property type="entry name" value="N-ACETYLGLUCOSAMINE-1-PHOSPHODIESTER ALPHA-N-ACETYLGLUCOSAMINIDASE"/>
    <property type="match status" value="1"/>
</dbReference>
<accession>A0A1Z2XHS5</accession>
<organism evidence="2 3">
    <name type="scientific">Muribaculum intestinale</name>
    <dbReference type="NCBI Taxonomy" id="1796646"/>
    <lineage>
        <taxon>Bacteria</taxon>
        <taxon>Pseudomonadati</taxon>
        <taxon>Bacteroidota</taxon>
        <taxon>Bacteroidia</taxon>
        <taxon>Bacteroidales</taxon>
        <taxon>Muribaculaceae</taxon>
        <taxon>Muribaculum</taxon>
    </lineage>
</organism>
<dbReference type="AlphaFoldDB" id="A0A1B1SAV8"/>
<name>A0A1B1SAV8_9BACT</name>
<evidence type="ECO:0000313" key="3">
    <source>
        <dbReference type="Proteomes" id="UP000186351"/>
    </source>
</evidence>
<evidence type="ECO:0000313" key="2">
    <source>
        <dbReference type="EMBL" id="ANU63921.1"/>
    </source>
</evidence>
<keyword evidence="3" id="KW-1185">Reference proteome</keyword>
<dbReference type="OrthoDB" id="9809781at2"/>
<gene>
    <name evidence="2" type="ORF">A4V02_09415</name>
</gene>
<accession>A0A1B1SAV8</accession>
<proteinExistence type="predicted"/>
<dbReference type="PANTHER" id="PTHR40446">
    <property type="entry name" value="N-ACETYLGLUCOSAMINE-1-PHOSPHODIESTER ALPHA-N-ACETYLGLUCOSAMINIDASE"/>
    <property type="match status" value="1"/>
</dbReference>
<dbReference type="KEGG" id="pary:A4V02_09415"/>
<protein>
    <recommendedName>
        <fullName evidence="1">Phosphodiester glycosidase domain-containing protein</fullName>
    </recommendedName>
</protein>
<dbReference type="Proteomes" id="UP000186351">
    <property type="component" value="Chromosome"/>
</dbReference>
<feature type="domain" description="Phosphodiester glycosidase" evidence="1">
    <location>
        <begin position="300"/>
        <end position="467"/>
    </location>
</feature>
<evidence type="ECO:0000259" key="1">
    <source>
        <dbReference type="Pfam" id="PF09992"/>
    </source>
</evidence>
<dbReference type="Pfam" id="PF09992">
    <property type="entry name" value="NAGPA"/>
    <property type="match status" value="1"/>
</dbReference>
<dbReference type="InterPro" id="IPR018711">
    <property type="entry name" value="NAGPA"/>
</dbReference>
<dbReference type="STRING" id="1796646.A4V02_09415"/>